<reference evidence="2" key="2">
    <citation type="journal article" date="2010" name="Stand. Genomic Sci.">
        <title>Complete genome sequence of Thermosphaera aggregans type strain (M11TLT).</title>
        <authorList>
            <person name="Spring S."/>
            <person name="Rachel R."/>
            <person name="Lapidus A."/>
            <person name="Davenport K."/>
            <person name="Tice H."/>
            <person name="Copeland A."/>
            <person name="Cheng J.-F."/>
            <person name="Lucas S."/>
            <person name="Chen F."/>
            <person name="Nolan M."/>
            <person name="Bruce D."/>
            <person name="Goodwin L."/>
            <person name="Pitluck S."/>
            <person name="Ivanova N."/>
            <person name="Mavromatis K."/>
            <person name="Ovchinnikova G."/>
            <person name="Pati A."/>
            <person name="Chen A."/>
            <person name="Palaniappan K."/>
            <person name="Land M."/>
            <person name="Hauser L."/>
            <person name="Chang Y.-J."/>
            <person name="Jeffries C.C."/>
            <person name="Brettin T."/>
            <person name="Detter J.C."/>
            <person name="Tapia R."/>
            <person name="Han C."/>
            <person name="Heimerl T."/>
            <person name="Weikl F."/>
            <person name="Brambilla E."/>
            <person name="Goker M."/>
            <person name="Bristow J."/>
            <person name="Eisen J.A."/>
            <person name="Markowitz V."/>
            <person name="Hugenholtz P."/>
            <person name="Kyrpides N.C."/>
            <person name="Klenk H.-P."/>
        </authorList>
    </citation>
    <scope>NUCLEOTIDE SEQUENCE [LARGE SCALE GENOMIC DNA]</scope>
    <source>
        <strain evidence="2">DSM 11486 / M11TL</strain>
    </source>
</reference>
<organism evidence="1 2">
    <name type="scientific">Thermosphaera aggregans (strain DSM 11486 / M11TL)</name>
    <dbReference type="NCBI Taxonomy" id="633148"/>
    <lineage>
        <taxon>Archaea</taxon>
        <taxon>Thermoproteota</taxon>
        <taxon>Thermoprotei</taxon>
        <taxon>Desulfurococcales</taxon>
        <taxon>Desulfurococcaceae</taxon>
        <taxon>Thermosphaera</taxon>
    </lineage>
</organism>
<gene>
    <name evidence="1" type="ordered locus">Tagg_1361</name>
</gene>
<dbReference type="KEGG" id="tag:Tagg_1361"/>
<protein>
    <submittedName>
        <fullName evidence="1">Uncharacterized protein</fullName>
    </submittedName>
</protein>
<evidence type="ECO:0000313" key="1">
    <source>
        <dbReference type="EMBL" id="ADG91622.1"/>
    </source>
</evidence>
<proteinExistence type="predicted"/>
<accession>D5U3C2</accession>
<dbReference type="AlphaFoldDB" id="D5U3C2"/>
<reference key="3">
    <citation type="submission" date="2010-02" db="EMBL/GenBank/DDBJ databases">
        <title>Complete genome sequence of Thermosphaera aggregans type strain (M11TL).</title>
        <authorList>
            <consortium name="US DOE Joint Genome Institute (JGI-PGF)"/>
            <person name="Spring S."/>
            <person name="Lapidus A."/>
            <person name="Munk C."/>
            <person name="Schroeder M."/>
            <person name="Glavina Del Rio T."/>
            <person name="Tice H."/>
            <person name="Copeland A."/>
            <person name="Cheng J.-F."/>
            <person name="Lucas S."/>
            <person name="Chen F."/>
            <person name="Nolan M."/>
            <person name="Bruce D."/>
            <person name="Goodwin L."/>
            <person name="Pitluck S."/>
            <person name="Ivanova N."/>
            <person name="Mavromatis K."/>
            <person name="Ovchinnikova G."/>
            <person name="Pati A."/>
            <person name="Chen A."/>
            <person name="Palaniappan K."/>
            <person name="Land M."/>
            <person name="Hauser L."/>
            <person name="Chang Y.-J."/>
            <person name="Jeffries C.C."/>
            <person name="Brettin T."/>
            <person name="Detter J.C."/>
            <person name="Tapia R."/>
            <person name="Han C."/>
            <person name="Chain P."/>
            <person name="Heimerl T."/>
            <person name="Weik F."/>
            <person name="Goker M."/>
            <person name="Rachel R."/>
            <person name="Bristow J."/>
            <person name="Eisen J.A."/>
            <person name="Markowitz V."/>
            <person name="Hugenholtz P."/>
            <person name="Kyrpides N.C."/>
            <person name="Klenk H.-P."/>
        </authorList>
    </citation>
    <scope>NUCLEOTIDE SEQUENCE</scope>
    <source>
        <strain>DSM 11486</strain>
    </source>
</reference>
<sequence length="189" mass="21628">MNAGEDSDFAVKIYPRAYVPVIVGENASPGLASIWREKRYAKRLIKIHLDSSIAYGLNPYNLLMMGSKRLTILSPLLLPYARFMRVHNYYDALPTFSIENLERLSRVIPPREIGIREDLFFLNTDYLACRAVNECSILDEMVKTIVSPPIIKLEGLSKIYWKTYFKSLDHLFMAIPQGLVKRGKISVVT</sequence>
<dbReference type="EMBL" id="CP001939">
    <property type="protein sequence ID" value="ADG91622.1"/>
    <property type="molecule type" value="Genomic_DNA"/>
</dbReference>
<dbReference type="Proteomes" id="UP000002376">
    <property type="component" value="Chromosome"/>
</dbReference>
<dbReference type="HOGENOM" id="CLU_1431709_0_0_2"/>
<keyword evidence="2" id="KW-1185">Reference proteome</keyword>
<dbReference type="STRING" id="633148.Tagg_1361"/>
<name>D5U3C2_THEAM</name>
<reference evidence="1 2" key="1">
    <citation type="journal article" date="2010" name="Stand. Genomic Sci.">
        <title>Complete genome sequence of Thermosphaera aggregans type strain (M11TL).</title>
        <authorList>
            <person name="Spring S."/>
            <person name="Rachel R."/>
            <person name="Lapidus A."/>
            <person name="Davenport K."/>
            <person name="Tice H."/>
            <person name="Copeland A."/>
            <person name="Cheng J.F."/>
            <person name="Lucas S."/>
            <person name="Chen F."/>
            <person name="Nolan M."/>
            <person name="Bruce D."/>
            <person name="Goodwin L."/>
            <person name="Pitluck S."/>
            <person name="Ivanova N."/>
            <person name="Mavromatis K."/>
            <person name="Ovchinnikova G."/>
            <person name="Pati A."/>
            <person name="Chen A."/>
            <person name="Palaniappan K."/>
            <person name="Land M."/>
            <person name="Hauser L."/>
            <person name="Chang Y.J."/>
            <person name="Jeffries C.C."/>
            <person name="Brettin T."/>
            <person name="Detter J.C."/>
            <person name="Tapia R."/>
            <person name="Han C."/>
            <person name="Heimerl T."/>
            <person name="Weikl F."/>
            <person name="Brambilla E."/>
            <person name="Goker M."/>
            <person name="Bristow J."/>
            <person name="Eisen J.A."/>
            <person name="Markowitz V."/>
            <person name="Hugenholtz P."/>
            <person name="Kyrpides N.C."/>
            <person name="Klenk H.P."/>
        </authorList>
    </citation>
    <scope>NUCLEOTIDE SEQUENCE [LARGE SCALE GENOMIC DNA]</scope>
    <source>
        <strain evidence="2">DSM 11486 / M11TL</strain>
    </source>
</reference>
<evidence type="ECO:0000313" key="2">
    <source>
        <dbReference type="Proteomes" id="UP000002376"/>
    </source>
</evidence>